<organism evidence="7 8">
    <name type="scientific">Ferroplasma acidiphilum</name>
    <dbReference type="NCBI Taxonomy" id="74969"/>
    <lineage>
        <taxon>Archaea</taxon>
        <taxon>Methanobacteriati</taxon>
        <taxon>Thermoplasmatota</taxon>
        <taxon>Thermoplasmata</taxon>
        <taxon>Thermoplasmatales</taxon>
        <taxon>Ferroplasmaceae</taxon>
        <taxon>Ferroplasma</taxon>
    </lineage>
</organism>
<dbReference type="GO" id="GO:0006412">
    <property type="term" value="P:translation"/>
    <property type="evidence" value="ECO:0007669"/>
    <property type="project" value="UniProtKB-UniRule"/>
</dbReference>
<keyword evidence="3 6" id="KW-0694">RNA-binding</keyword>
<dbReference type="Gene3D" id="3.40.1370.10">
    <property type="match status" value="1"/>
</dbReference>
<evidence type="ECO:0000256" key="3">
    <source>
        <dbReference type="ARBA" id="ARBA00022884"/>
    </source>
</evidence>
<evidence type="ECO:0000256" key="2">
    <source>
        <dbReference type="ARBA" id="ARBA00022730"/>
    </source>
</evidence>
<dbReference type="AlphaFoldDB" id="A0A1V0N1V0"/>
<comment type="similarity">
    <text evidence="1 6">Belongs to the universal ribosomal protein uL4 family.</text>
</comment>
<dbReference type="KEGG" id="fai:FAD_0159"/>
<evidence type="ECO:0000256" key="5">
    <source>
        <dbReference type="ARBA" id="ARBA00023274"/>
    </source>
</evidence>
<keyword evidence="4 6" id="KW-0689">Ribosomal protein</keyword>
<dbReference type="GO" id="GO:0003735">
    <property type="term" value="F:structural constituent of ribosome"/>
    <property type="evidence" value="ECO:0007669"/>
    <property type="project" value="InterPro"/>
</dbReference>
<dbReference type="GO" id="GO:0005840">
    <property type="term" value="C:ribosome"/>
    <property type="evidence" value="ECO:0007669"/>
    <property type="project" value="UniProtKB-KW"/>
</dbReference>
<name>A0A1V0N1V0_9ARCH</name>
<dbReference type="InterPro" id="IPR045240">
    <property type="entry name" value="Ribosomal_uL4_euk/arch"/>
</dbReference>
<dbReference type="RefSeq" id="WP_009887164.1">
    <property type="nucleotide sequence ID" value="NZ_CP015363.1"/>
</dbReference>
<accession>A0A1V0N1V0</accession>
<gene>
    <name evidence="6" type="primary">rpl4</name>
    <name evidence="7" type="ORF">FAD_0159</name>
</gene>
<dbReference type="InterPro" id="IPR002136">
    <property type="entry name" value="Ribosomal_uL4"/>
</dbReference>
<evidence type="ECO:0000256" key="1">
    <source>
        <dbReference type="ARBA" id="ARBA00010528"/>
    </source>
</evidence>
<proteinExistence type="inferred from homology"/>
<dbReference type="EMBL" id="CP015363">
    <property type="protein sequence ID" value="ARD84089.1"/>
    <property type="molecule type" value="Genomic_DNA"/>
</dbReference>
<evidence type="ECO:0000313" key="8">
    <source>
        <dbReference type="Proteomes" id="UP000192050"/>
    </source>
</evidence>
<dbReference type="InterPro" id="IPR023574">
    <property type="entry name" value="Ribosomal_uL4_dom_sf"/>
</dbReference>
<dbReference type="HAMAP" id="MF_01328_A">
    <property type="entry name" value="Ribosomal_uL4_A"/>
    <property type="match status" value="1"/>
</dbReference>
<comment type="function">
    <text evidence="6">One of the primary rRNA binding proteins, this protein initially binds near the 5'-end of the 23S rRNA. It is important during the early stages of 50S assembly. It makes multiple contacts with different domains of the 23S rRNA in the assembled 50S subunit and ribosome.</text>
</comment>
<dbReference type="Pfam" id="PF00573">
    <property type="entry name" value="Ribosomal_L4"/>
    <property type="match status" value="1"/>
</dbReference>
<evidence type="ECO:0000256" key="4">
    <source>
        <dbReference type="ARBA" id="ARBA00022980"/>
    </source>
</evidence>
<keyword evidence="5 6" id="KW-0687">Ribonucleoprotein</keyword>
<dbReference type="InterPro" id="IPR019970">
    <property type="entry name" value="Ribosomall_uL4-arc"/>
</dbReference>
<dbReference type="Proteomes" id="UP000192050">
    <property type="component" value="Chromosome"/>
</dbReference>
<dbReference type="NCBIfam" id="TIGR03672">
    <property type="entry name" value="rpl4p_arch"/>
    <property type="match status" value="1"/>
</dbReference>
<dbReference type="GO" id="GO:1990904">
    <property type="term" value="C:ribonucleoprotein complex"/>
    <property type="evidence" value="ECO:0007669"/>
    <property type="project" value="UniProtKB-KW"/>
</dbReference>
<protein>
    <recommendedName>
        <fullName evidence="6">Large ribosomal subunit protein uL4</fullName>
    </recommendedName>
</protein>
<dbReference type="STRING" id="74969.FAD_0159"/>
<evidence type="ECO:0000313" key="7">
    <source>
        <dbReference type="EMBL" id="ARD84089.1"/>
    </source>
</evidence>
<comment type="function">
    <text evidence="6">Forms part of the polypeptide exit tunnel.</text>
</comment>
<reference evidence="7 8" key="1">
    <citation type="submission" date="2011-10" db="EMBL/GenBank/DDBJ databases">
        <title>Metabolic and evolutionary patterns in the extreme acidophile Ferroplasma acidiphilum.</title>
        <authorList>
            <person name="Golyshina O.V."/>
            <person name="Kozyavkin S.A."/>
            <person name="Tatusov R.L."/>
            <person name="Slesarev A.I."/>
            <person name="Golyshin P.N."/>
        </authorList>
    </citation>
    <scope>NUCLEOTIDE SEQUENCE [LARGE SCALE GENOMIC DNA]</scope>
    <source>
        <strain evidence="8">Y</strain>
    </source>
</reference>
<dbReference type="GO" id="GO:0019843">
    <property type="term" value="F:rRNA binding"/>
    <property type="evidence" value="ECO:0007669"/>
    <property type="project" value="UniProtKB-UniRule"/>
</dbReference>
<keyword evidence="8" id="KW-1185">Reference proteome</keyword>
<dbReference type="PANTHER" id="PTHR19431">
    <property type="entry name" value="60S RIBOSOMAL PROTEIN L4"/>
    <property type="match status" value="1"/>
</dbReference>
<evidence type="ECO:0000256" key="6">
    <source>
        <dbReference type="HAMAP-Rule" id="MF_01328"/>
    </source>
</evidence>
<dbReference type="SUPFAM" id="SSF52166">
    <property type="entry name" value="Ribosomal protein L4"/>
    <property type="match status" value="1"/>
</dbReference>
<keyword evidence="2 6" id="KW-0699">rRNA-binding</keyword>
<sequence length="256" mass="28160">MKTNVYSIEGEVTKEIELPQVFEIETREDLIHKAFRAISLSMRQPYGSSPLAGTRRVGHNLGPNHGISRIPRLASGSRGVLLASMVGGRSALSPRSDKVLYKKINKKERRLAKLSAIAFTANKERILQRGHRISEESIEKLTFPVVVEDDIESITKVKDAVQVLSNLGVYDDVLRSKDGKKIRAGRGKMRNRTYKQPKSLLIVGSSVESLRAFASLPGVDLASLNSLSITKLAPGGNPGRLTIYTASTIENLREVN</sequence>
<dbReference type="GeneID" id="16025308"/>
<dbReference type="OrthoDB" id="10737at2157"/>
<comment type="subunit">
    <text evidence="6">Part of the 50S ribosomal subunit.</text>
</comment>